<dbReference type="PANTHER" id="PTHR12111">
    <property type="entry name" value="SPLICING FACTOR YJU2"/>
    <property type="match status" value="1"/>
</dbReference>
<name>A0A5B8MDB7_9CHLO</name>
<comment type="subunit">
    <text evidence="8">Component of the spliceosome. Present in the activated B complex, the catalytically activated B* complex which catalyzes the branching, the catalytic step 1 C complex catalyzing the exon ligation, and the postcatalytic P complex containing the ligated exons (mRNA) and the excised lariat intron.</text>
</comment>
<comment type="similarity">
    <text evidence="8">Belongs to the CWC16 family. YJU2 subfamily.</text>
</comment>
<keyword evidence="3 8" id="KW-0479">Metal-binding</keyword>
<gene>
    <name evidence="10" type="ORF">A3770_01p01330</name>
</gene>
<accession>A0A5B8MDB7</accession>
<dbReference type="PANTHER" id="PTHR12111:SF1">
    <property type="entry name" value="SPLICING FACTOR YJU2"/>
    <property type="match status" value="1"/>
</dbReference>
<keyword evidence="4 8" id="KW-0747">Spliceosome</keyword>
<evidence type="ECO:0000256" key="1">
    <source>
        <dbReference type="ARBA" id="ARBA00004123"/>
    </source>
</evidence>
<dbReference type="HAMAP" id="MF_03226">
    <property type="entry name" value="YJU2"/>
    <property type="match status" value="1"/>
</dbReference>
<evidence type="ECO:0000256" key="8">
    <source>
        <dbReference type="HAMAP-Rule" id="MF_03226"/>
    </source>
</evidence>
<organism evidence="10 11">
    <name type="scientific">Chloropicon primus</name>
    <dbReference type="NCBI Taxonomy" id="1764295"/>
    <lineage>
        <taxon>Eukaryota</taxon>
        <taxon>Viridiplantae</taxon>
        <taxon>Chlorophyta</taxon>
        <taxon>Chloropicophyceae</taxon>
        <taxon>Chloropicales</taxon>
        <taxon>Chloropicaceae</taxon>
        <taxon>Chloropicon</taxon>
    </lineage>
</organism>
<evidence type="ECO:0000313" key="11">
    <source>
        <dbReference type="Proteomes" id="UP000316726"/>
    </source>
</evidence>
<dbReference type="STRING" id="1764295.A0A5B8MDB7"/>
<evidence type="ECO:0000256" key="2">
    <source>
        <dbReference type="ARBA" id="ARBA00022664"/>
    </source>
</evidence>
<keyword evidence="2" id="KW-0507">mRNA processing</keyword>
<feature type="binding site" evidence="8">
    <location>
        <position position="45"/>
    </location>
    <ligand>
        <name>Zn(2+)</name>
        <dbReference type="ChEBI" id="CHEBI:29105"/>
    </ligand>
</feature>
<dbReference type="AlphaFoldDB" id="A0A5B8MDB7"/>
<evidence type="ECO:0000256" key="6">
    <source>
        <dbReference type="ARBA" id="ARBA00023187"/>
    </source>
</evidence>
<keyword evidence="6" id="KW-0508">mRNA splicing</keyword>
<evidence type="ECO:0000256" key="7">
    <source>
        <dbReference type="ARBA" id="ARBA00023242"/>
    </source>
</evidence>
<keyword evidence="11" id="KW-1185">Reference proteome</keyword>
<dbReference type="InterPro" id="IPR043701">
    <property type="entry name" value="Yju2"/>
</dbReference>
<evidence type="ECO:0000256" key="5">
    <source>
        <dbReference type="ARBA" id="ARBA00022833"/>
    </source>
</evidence>
<dbReference type="GO" id="GO:0046872">
    <property type="term" value="F:metal ion binding"/>
    <property type="evidence" value="ECO:0007669"/>
    <property type="project" value="UniProtKB-KW"/>
</dbReference>
<evidence type="ECO:0000256" key="4">
    <source>
        <dbReference type="ARBA" id="ARBA00022728"/>
    </source>
</evidence>
<feature type="region of interest" description="Disordered" evidence="9">
    <location>
        <begin position="111"/>
        <end position="144"/>
    </location>
</feature>
<proteinExistence type="inferred from homology"/>
<feature type="region of interest" description="Disordered" evidence="9">
    <location>
        <begin position="208"/>
        <end position="280"/>
    </location>
</feature>
<reference evidence="10 11" key="1">
    <citation type="submission" date="2018-07" db="EMBL/GenBank/DDBJ databases">
        <title>The complete nuclear genome of the prasinophyte Chloropicon primus (CCMP1205).</title>
        <authorList>
            <person name="Pombert J.-F."/>
            <person name="Otis C."/>
            <person name="Turmel M."/>
            <person name="Lemieux C."/>
        </authorList>
    </citation>
    <scope>NUCLEOTIDE SEQUENCE [LARGE SCALE GENOMIC DNA]</scope>
    <source>
        <strain evidence="10 11">CCMP1205</strain>
    </source>
</reference>
<dbReference type="InterPro" id="IPR007590">
    <property type="entry name" value="Saf4/Yju2"/>
</dbReference>
<keyword evidence="7 8" id="KW-0539">Nucleus</keyword>
<dbReference type="GO" id="GO:0071006">
    <property type="term" value="C:U2-type catalytic step 1 spliceosome"/>
    <property type="evidence" value="ECO:0007669"/>
    <property type="project" value="UniProtKB-UniRule"/>
</dbReference>
<dbReference type="EMBL" id="CP031034">
    <property type="protein sequence ID" value="QDZ17615.1"/>
    <property type="molecule type" value="Genomic_DNA"/>
</dbReference>
<protein>
    <recommendedName>
        <fullName evidence="8">Splicing factor YJU2</fullName>
    </recommendedName>
</protein>
<feature type="compositionally biased region" description="Low complexity" evidence="9">
    <location>
        <begin position="219"/>
        <end position="228"/>
    </location>
</feature>
<feature type="binding site" evidence="8">
    <location>
        <position position="48"/>
    </location>
    <ligand>
        <name>Zn(2+)</name>
        <dbReference type="ChEBI" id="CHEBI:29105"/>
    </ligand>
</feature>
<evidence type="ECO:0000256" key="3">
    <source>
        <dbReference type="ARBA" id="ARBA00022723"/>
    </source>
</evidence>
<feature type="binding site" evidence="8">
    <location>
        <position position="82"/>
    </location>
    <ligand>
        <name>Zn(2+)</name>
        <dbReference type="ChEBI" id="CHEBI:29105"/>
    </ligand>
</feature>
<comment type="subcellular location">
    <subcellularLocation>
        <location evidence="1 8">Nucleus</location>
    </subcellularLocation>
</comment>
<sequence length="280" mass="31996">MGERKVLNKYYPPDFDPSKIQRVKRKKDDSRQIKVRMMLPFSLRCGTCGNYIYKGTKFNSRKEDVEGETYLGLRIYRFYFRCTRCGGEITMKTDPKNSNYICEQGASRNFDPHLEKERQENSVKKKREEEEEGDAMKALENRALDSKREMEELNALDEIKSANNRYSNISTDQVIAALRRSSGEEGEVAQQQEDEDEEVRQLRVLRAKNVKRLDDSAEEATPAAPAAEPRTKKRSLGVSFAVKTKTTPKFVKKAKTETEEAQNTGLAALMDYGSSDDDSG</sequence>
<dbReference type="Proteomes" id="UP000316726">
    <property type="component" value="Chromosome 1"/>
</dbReference>
<evidence type="ECO:0000256" key="9">
    <source>
        <dbReference type="SAM" id="MobiDB-lite"/>
    </source>
</evidence>
<comment type="function">
    <text evidence="8">Part of the spliceosome which catalyzes two sequential transesterification reactions, first the excision of the non-coding intron from pre-mRNA and then the ligation of the coding exons to form the mature mRNA. Plays a role in stabilizing the structure of the spliceosome catalytic core and docking of the branch helix into the active site, producing 5'-exon and lariat intron-3'-intermediates.</text>
</comment>
<dbReference type="Pfam" id="PF04502">
    <property type="entry name" value="Saf4_Yju2"/>
    <property type="match status" value="1"/>
</dbReference>
<feature type="binding site" evidence="8">
    <location>
        <position position="85"/>
    </location>
    <ligand>
        <name>Zn(2+)</name>
        <dbReference type="ChEBI" id="CHEBI:29105"/>
    </ligand>
</feature>
<evidence type="ECO:0000313" key="10">
    <source>
        <dbReference type="EMBL" id="QDZ17615.1"/>
    </source>
</evidence>
<dbReference type="OrthoDB" id="674963at2759"/>
<feature type="compositionally biased region" description="Low complexity" evidence="9">
    <location>
        <begin position="240"/>
        <end position="249"/>
    </location>
</feature>
<dbReference type="GO" id="GO:0000349">
    <property type="term" value="P:generation of catalytic spliceosome for first transesterification step"/>
    <property type="evidence" value="ECO:0007669"/>
    <property type="project" value="UniProtKB-UniRule"/>
</dbReference>
<keyword evidence="5 8" id="KW-0862">Zinc</keyword>